<sequence length="715" mass="85956">MKLALVVWFVGLCVVAFCSPTNEEYYKGQYKTVPADKTLIEKQRRILSLYRRINQPDYDFDNGNIYKEFKLDSSQYTKPEVVQKIKQFYENNYQLPKKAIFSMSYPEHLEQAIAIFDLFYYAKDFDTFYKTAVVSRKWLNEAMFLYTYSLAVIHREDCYGITLPPLYEIYPYYFFNAETIQKAYQYKQTWTGDLPQSASGKYHGYTIISNYTGYYMNLHPEQALSYYLEDVEINYAYYMYNLYYPWWMDGEKYDLKNDRRGELYYFTYQQLLCRYYLERLSNGMGQIPLLDMESPIETPYYPSLQYPNGLPFPERPRFARLSDYFYSYGQRSRFQYLYSYQYYKDYTRRIADAIDRGFAMTRHGERKELYNEKFGTDILGNLIQSNPDSPDNRFYGPWLGVARRLLGYSFNPISSVKVAPSALEHAETSLRDPVFYQLYKLMISFYARYQTYLEPYTKDQLSWKGVEIKNMEIDRLITYFDEFYSDISQAVYYTEDELKKDNDFMVRVKQYRLNHKPFTYKINLNSEIEKKAIVKVFIGPKYDEYGRYINISENRWNFFEIDKFVYDLTTGENTIKRSSLESRFFSDEKTSFYKLYKDVMAAYKGQKDYTIDGRQNYFLYPRRYMLPKGTTGGLPVQICVMLYPYEPYTGNKPEEWTYGYPRPGVGGPYLDQYSLYYPFDRPIRYDGLFYTIPNMYFYETKVYNKKDINSVTYED</sequence>
<evidence type="ECO:0000313" key="6">
    <source>
        <dbReference type="EMBL" id="KAF7267906.1"/>
    </source>
</evidence>
<dbReference type="InterPro" id="IPR008922">
    <property type="entry name" value="Di-copper_centre_dom_sf"/>
</dbReference>
<comment type="caution">
    <text evidence="6">The sequence shown here is derived from an EMBL/GenBank/DDBJ whole genome shotgun (WGS) entry which is preliminary data.</text>
</comment>
<dbReference type="GO" id="GO:0045735">
    <property type="term" value="F:nutrient reservoir activity"/>
    <property type="evidence" value="ECO:0007669"/>
    <property type="project" value="UniProtKB-KW"/>
</dbReference>
<feature type="chain" id="PRO_5032473323" evidence="2">
    <location>
        <begin position="19"/>
        <end position="715"/>
    </location>
</feature>
<evidence type="ECO:0000313" key="7">
    <source>
        <dbReference type="Proteomes" id="UP000625711"/>
    </source>
</evidence>
<dbReference type="SUPFAM" id="SSF48050">
    <property type="entry name" value="Hemocyanin, N-terminal domain"/>
    <property type="match status" value="1"/>
</dbReference>
<evidence type="ECO:0000259" key="4">
    <source>
        <dbReference type="Pfam" id="PF03722"/>
    </source>
</evidence>
<dbReference type="Gene3D" id="1.10.1280.10">
    <property type="entry name" value="Di-copper center containing domain from catechol oxidase"/>
    <property type="match status" value="1"/>
</dbReference>
<dbReference type="Gene3D" id="2.60.40.1520">
    <property type="entry name" value="Hemocyanin, C-terminal domain"/>
    <property type="match status" value="1"/>
</dbReference>
<dbReference type="InterPro" id="IPR014756">
    <property type="entry name" value="Ig_E-set"/>
</dbReference>
<organism evidence="6 7">
    <name type="scientific">Rhynchophorus ferrugineus</name>
    <name type="common">Red palm weevil</name>
    <name type="synonym">Curculio ferrugineus</name>
    <dbReference type="NCBI Taxonomy" id="354439"/>
    <lineage>
        <taxon>Eukaryota</taxon>
        <taxon>Metazoa</taxon>
        <taxon>Ecdysozoa</taxon>
        <taxon>Arthropoda</taxon>
        <taxon>Hexapoda</taxon>
        <taxon>Insecta</taxon>
        <taxon>Pterygota</taxon>
        <taxon>Neoptera</taxon>
        <taxon>Endopterygota</taxon>
        <taxon>Coleoptera</taxon>
        <taxon>Polyphaga</taxon>
        <taxon>Cucujiformia</taxon>
        <taxon>Curculionidae</taxon>
        <taxon>Dryophthorinae</taxon>
        <taxon>Rhynchophorus</taxon>
    </lineage>
</organism>
<keyword evidence="7" id="KW-1185">Reference proteome</keyword>
<keyword evidence="2" id="KW-0732">Signal</keyword>
<dbReference type="PANTHER" id="PTHR11511:SF5">
    <property type="entry name" value="FAT-BODY PROTEIN 1-RELATED"/>
    <property type="match status" value="1"/>
</dbReference>
<feature type="signal peptide" evidence="2">
    <location>
        <begin position="1"/>
        <end position="18"/>
    </location>
</feature>
<dbReference type="PANTHER" id="PTHR11511">
    <property type="entry name" value="LARVAL STORAGE PROTEIN/PHENOLOXIDASE"/>
    <property type="match status" value="1"/>
</dbReference>
<reference evidence="6" key="1">
    <citation type="submission" date="2020-08" db="EMBL/GenBank/DDBJ databases">
        <title>Genome sequencing and assembly of the red palm weevil Rhynchophorus ferrugineus.</title>
        <authorList>
            <person name="Dias G.B."/>
            <person name="Bergman C.M."/>
            <person name="Manee M."/>
        </authorList>
    </citation>
    <scope>NUCLEOTIDE SEQUENCE</scope>
    <source>
        <strain evidence="6">AA-2017</strain>
        <tissue evidence="6">Whole larva</tissue>
    </source>
</reference>
<name>A0A834HWY5_RHYFE</name>
<dbReference type="PROSITE" id="PS00210">
    <property type="entry name" value="HEMOCYANIN_2"/>
    <property type="match status" value="1"/>
</dbReference>
<dbReference type="InterPro" id="IPR013788">
    <property type="entry name" value="Hemocyanin/hexamerin"/>
</dbReference>
<dbReference type="InterPro" id="IPR005204">
    <property type="entry name" value="Hemocyanin_N"/>
</dbReference>
<proteinExistence type="predicted"/>
<feature type="domain" description="Hemocyanin N-terminal" evidence="4">
    <location>
        <begin position="40"/>
        <end position="159"/>
    </location>
</feature>
<evidence type="ECO:0000259" key="5">
    <source>
        <dbReference type="Pfam" id="PF03723"/>
    </source>
</evidence>
<accession>A0A834HWY5</accession>
<dbReference type="Gene3D" id="1.20.1370.10">
    <property type="entry name" value="Hemocyanin, N-terminal domain"/>
    <property type="match status" value="1"/>
</dbReference>
<feature type="domain" description="Hemocyanin C-terminal" evidence="5">
    <location>
        <begin position="455"/>
        <end position="703"/>
    </location>
</feature>
<feature type="domain" description="Hemocyanin middle" evidence="3">
    <location>
        <begin position="165"/>
        <end position="446"/>
    </location>
</feature>
<dbReference type="OrthoDB" id="6371642at2759"/>
<dbReference type="EMBL" id="JAACXV010014366">
    <property type="protein sequence ID" value="KAF7267906.1"/>
    <property type="molecule type" value="Genomic_DNA"/>
</dbReference>
<dbReference type="Pfam" id="PF00372">
    <property type="entry name" value="Hemocyanin_M"/>
    <property type="match status" value="1"/>
</dbReference>
<dbReference type="PRINTS" id="PR00187">
    <property type="entry name" value="HAEMOCYANIN"/>
</dbReference>
<dbReference type="Pfam" id="PF03723">
    <property type="entry name" value="Hemocyanin_C"/>
    <property type="match status" value="1"/>
</dbReference>
<keyword evidence="1" id="KW-0758">Storage protein</keyword>
<evidence type="ECO:0000259" key="3">
    <source>
        <dbReference type="Pfam" id="PF00372"/>
    </source>
</evidence>
<dbReference type="AlphaFoldDB" id="A0A834HWY5"/>
<dbReference type="Proteomes" id="UP000625711">
    <property type="component" value="Unassembled WGS sequence"/>
</dbReference>
<dbReference type="SUPFAM" id="SSF48056">
    <property type="entry name" value="Di-copper centre-containing domain"/>
    <property type="match status" value="1"/>
</dbReference>
<evidence type="ECO:0000256" key="1">
    <source>
        <dbReference type="ARBA" id="ARBA00022761"/>
    </source>
</evidence>
<dbReference type="InterPro" id="IPR037020">
    <property type="entry name" value="Hemocyanin_C_sf"/>
</dbReference>
<dbReference type="InterPro" id="IPR005203">
    <property type="entry name" value="Hemocyanin_C"/>
</dbReference>
<dbReference type="InterPro" id="IPR000896">
    <property type="entry name" value="Hemocyanin/hexamerin_mid_dom"/>
</dbReference>
<dbReference type="GO" id="GO:0005615">
    <property type="term" value="C:extracellular space"/>
    <property type="evidence" value="ECO:0007669"/>
    <property type="project" value="UniProtKB-ARBA"/>
</dbReference>
<gene>
    <name evidence="6" type="ORF">GWI33_018904</name>
</gene>
<dbReference type="InterPro" id="IPR036697">
    <property type="entry name" value="Hemocyanin_N_sf"/>
</dbReference>
<protein>
    <submittedName>
        <fullName evidence="6">Uncharacterized protein</fullName>
    </submittedName>
</protein>
<evidence type="ECO:0000256" key="2">
    <source>
        <dbReference type="SAM" id="SignalP"/>
    </source>
</evidence>
<dbReference type="SUPFAM" id="SSF81296">
    <property type="entry name" value="E set domains"/>
    <property type="match status" value="1"/>
</dbReference>
<dbReference type="Pfam" id="PF03722">
    <property type="entry name" value="Hemocyanin_N"/>
    <property type="match status" value="1"/>
</dbReference>